<evidence type="ECO:0000313" key="3">
    <source>
        <dbReference type="EMBL" id="MSS38087.1"/>
    </source>
</evidence>
<dbReference type="InterPro" id="IPR036034">
    <property type="entry name" value="PDZ_sf"/>
</dbReference>
<evidence type="ECO:0000313" key="4">
    <source>
        <dbReference type="Proteomes" id="UP000429958"/>
    </source>
</evidence>
<organism evidence="3 4">
    <name type="scientific">Clostridium porci</name>
    <dbReference type="NCBI Taxonomy" id="2605778"/>
    <lineage>
        <taxon>Bacteria</taxon>
        <taxon>Bacillati</taxon>
        <taxon>Bacillota</taxon>
        <taxon>Clostridia</taxon>
        <taxon>Eubacteriales</taxon>
        <taxon>Clostridiaceae</taxon>
        <taxon>Clostridium</taxon>
    </lineage>
</organism>
<dbReference type="EMBL" id="VUMD01000018">
    <property type="protein sequence ID" value="MSS38087.1"/>
    <property type="molecule type" value="Genomic_DNA"/>
</dbReference>
<dbReference type="NCBIfam" id="TIGR02860">
    <property type="entry name" value="spore_IV_B"/>
    <property type="match status" value="1"/>
</dbReference>
<proteinExistence type="predicted"/>
<keyword evidence="1" id="KW-1133">Transmembrane helix</keyword>
<dbReference type="Proteomes" id="UP000429958">
    <property type="component" value="Unassembled WGS sequence"/>
</dbReference>
<dbReference type="Pfam" id="PF05580">
    <property type="entry name" value="Peptidase_S55"/>
    <property type="match status" value="1"/>
</dbReference>
<feature type="domain" description="Peptidase S55" evidence="2">
    <location>
        <begin position="201"/>
        <end position="425"/>
    </location>
</feature>
<dbReference type="RefSeq" id="WP_154473533.1">
    <property type="nucleotide sequence ID" value="NZ_DBEWUL010000066.1"/>
</dbReference>
<dbReference type="Gene3D" id="2.30.42.10">
    <property type="match status" value="1"/>
</dbReference>
<keyword evidence="3" id="KW-0378">Hydrolase</keyword>
<evidence type="ECO:0000259" key="2">
    <source>
        <dbReference type="PROSITE" id="PS51494"/>
    </source>
</evidence>
<dbReference type="AlphaFoldDB" id="A0A7X2NND0"/>
<comment type="caution">
    <text evidence="3">The sequence shown here is derived from an EMBL/GenBank/DDBJ whole genome shotgun (WGS) entry which is preliminary data.</text>
</comment>
<dbReference type="PROSITE" id="PS51494">
    <property type="entry name" value="SPOIVB"/>
    <property type="match status" value="1"/>
</dbReference>
<dbReference type="InterPro" id="IPR008763">
    <property type="entry name" value="Peptidase_S55"/>
</dbReference>
<dbReference type="GO" id="GO:0016787">
    <property type="term" value="F:hydrolase activity"/>
    <property type="evidence" value="ECO:0007669"/>
    <property type="project" value="UniProtKB-KW"/>
</dbReference>
<name>A0A7X2NND0_9CLOT</name>
<gene>
    <name evidence="3" type="primary">spoIVB</name>
    <name evidence="3" type="ORF">FYJ39_16470</name>
</gene>
<feature type="transmembrane region" description="Helical" evidence="1">
    <location>
        <begin position="12"/>
        <end position="30"/>
    </location>
</feature>
<keyword evidence="4" id="KW-1185">Reference proteome</keyword>
<dbReference type="InterPro" id="IPR014219">
    <property type="entry name" value="SpoIVB"/>
</dbReference>
<evidence type="ECO:0000256" key="1">
    <source>
        <dbReference type="SAM" id="Phobius"/>
    </source>
</evidence>
<accession>A0A7X2NND0</accession>
<keyword evidence="1" id="KW-0472">Membrane</keyword>
<reference evidence="3 4" key="1">
    <citation type="submission" date="2019-08" db="EMBL/GenBank/DDBJ databases">
        <title>In-depth cultivation of the pig gut microbiome towards novel bacterial diversity and tailored functional studies.</title>
        <authorList>
            <person name="Wylensek D."/>
            <person name="Hitch T.C.A."/>
            <person name="Clavel T."/>
        </authorList>
    </citation>
    <scope>NUCLEOTIDE SEQUENCE [LARGE SCALE GENOMIC DNA]</scope>
    <source>
        <strain evidence="3 4">WCA-389-WT-23D1</strain>
    </source>
</reference>
<keyword evidence="1" id="KW-0812">Transmembrane</keyword>
<protein>
    <submittedName>
        <fullName evidence="3">SpoIVB peptidase</fullName>
        <ecNumber evidence="3">3.4.21.116</ecNumber>
    </submittedName>
</protein>
<dbReference type="EC" id="3.4.21.116" evidence="3"/>
<dbReference type="SUPFAM" id="SSF50156">
    <property type="entry name" value="PDZ domain-like"/>
    <property type="match status" value="1"/>
</dbReference>
<sequence>MKGRSNYYRWLGRVFWLAVLTVTGYTWYYMDQVVPDRVSIIENQEEEFSFGLPLKATISSESQEVALGNESNIPADQITISGREKFSMFAGRQGSYQVGLKLFGLIKLKDIQVDVVDTRYAIPCGSPIGIYLKSDGVMVIGTGRITGSDGTESEPAYGILKSGDYIEAFNGEPMNTKEDLIHAVNESQGQDSVISVRRDGEEVDVSVKPVAGSDGQYKLGAWVRDDTQGIGTVTYVDMNGNFGALGHGISDSDTGALVESAEGALYTTEIMGIEKGAIGKPGMLSGVIYYGPQSYMGDIRANTDEGIFGTVNQQFKKQLTGEPLEIACRQDVKPGAAFLRSDISGELKDYAIEIQKVDTNSSHKNKSMVIKVTDPELIGLTGGIVQGMSGSPIIQNGKLAGAVTHVFVQDATRGYGILIENMLEH</sequence>